<sequence>MLTVRAWHRLMAAALASAAALGPLNPAAAAGPAPREDEWWFRTWPIQDKIWPVTRGGGVTIALLDSGVNARLPELSGAVLPGADLVDQSTDGRVDLDTESPGHGTATAAQMVGQGGGSSGYLGVAPGARVLPIRIPETALTGDVLAKAITTAVDRGAKVVNMSFVQDSAMFTPVHCDPQLAPAITYALRHDVILVAGAGNTGDQENGVEQPASCPGVLGIGALTRQLRPWSKTQRQNYVTLAAPGADLSLVDKHGVIHGGAGTSSAAGLTSAAIALIRAKNPTMPARVLVQRLFATARPIGGSGWNERAGFGLIDLVAAIDPAHHPVPASASNPLYDAFDRWQGQAASVSPGPNSSPASPHSAPALRKRSSMSRGLWILVAVITALTSVALAAGIGIVRFRRTGRTS</sequence>
<feature type="active site" description="Charge relay system" evidence="4">
    <location>
        <position position="264"/>
    </location>
</feature>
<reference evidence="10" key="1">
    <citation type="journal article" date="2019" name="Int. J. Syst. Evol. Microbiol.">
        <title>The Global Catalogue of Microorganisms (GCM) 10K type strain sequencing project: providing services to taxonomists for standard genome sequencing and annotation.</title>
        <authorList>
            <consortium name="The Broad Institute Genomics Platform"/>
            <consortium name="The Broad Institute Genome Sequencing Center for Infectious Disease"/>
            <person name="Wu L."/>
            <person name="Ma J."/>
        </authorList>
    </citation>
    <scope>NUCLEOTIDE SEQUENCE [LARGE SCALE GENOMIC DNA]</scope>
    <source>
        <strain evidence="10">KLKA75</strain>
    </source>
</reference>
<feature type="domain" description="Peptidase S8/S53" evidence="8">
    <location>
        <begin position="56"/>
        <end position="312"/>
    </location>
</feature>
<comment type="similarity">
    <text evidence="4">Belongs to the peptidase S8 family.</text>
</comment>
<dbReference type="InterPro" id="IPR015500">
    <property type="entry name" value="Peptidase_S8_subtilisin-rel"/>
</dbReference>
<dbReference type="InterPro" id="IPR036852">
    <property type="entry name" value="Peptidase_S8/S53_dom_sf"/>
</dbReference>
<evidence type="ECO:0000259" key="8">
    <source>
        <dbReference type="Pfam" id="PF00082"/>
    </source>
</evidence>
<feature type="transmembrane region" description="Helical" evidence="6">
    <location>
        <begin position="376"/>
        <end position="398"/>
    </location>
</feature>
<keyword evidence="2 4" id="KW-0378">Hydrolase</keyword>
<dbReference type="SUPFAM" id="SSF52743">
    <property type="entry name" value="Subtilisin-like"/>
    <property type="match status" value="1"/>
</dbReference>
<comment type="caution">
    <text evidence="9">The sequence shown here is derived from an EMBL/GenBank/DDBJ whole genome shotgun (WGS) entry which is preliminary data.</text>
</comment>
<evidence type="ECO:0000313" key="10">
    <source>
        <dbReference type="Proteomes" id="UP001595872"/>
    </source>
</evidence>
<feature type="chain" id="PRO_5046950013" evidence="7">
    <location>
        <begin position="30"/>
        <end position="407"/>
    </location>
</feature>
<evidence type="ECO:0000256" key="1">
    <source>
        <dbReference type="ARBA" id="ARBA00022670"/>
    </source>
</evidence>
<feature type="signal peptide" evidence="7">
    <location>
        <begin position="1"/>
        <end position="29"/>
    </location>
</feature>
<evidence type="ECO:0000256" key="5">
    <source>
        <dbReference type="SAM" id="MobiDB-lite"/>
    </source>
</evidence>
<evidence type="ECO:0000256" key="3">
    <source>
        <dbReference type="ARBA" id="ARBA00022825"/>
    </source>
</evidence>
<dbReference type="PRINTS" id="PR00723">
    <property type="entry name" value="SUBTILISIN"/>
</dbReference>
<keyword evidence="6" id="KW-0812">Transmembrane</keyword>
<evidence type="ECO:0000256" key="6">
    <source>
        <dbReference type="SAM" id="Phobius"/>
    </source>
</evidence>
<proteinExistence type="inferred from homology"/>
<dbReference type="Proteomes" id="UP001595872">
    <property type="component" value="Unassembled WGS sequence"/>
</dbReference>
<name>A0ABV9U6C5_9ACTN</name>
<dbReference type="Pfam" id="PF00082">
    <property type="entry name" value="Peptidase_S8"/>
    <property type="match status" value="1"/>
</dbReference>
<evidence type="ECO:0000313" key="9">
    <source>
        <dbReference type="EMBL" id="MFC4912063.1"/>
    </source>
</evidence>
<dbReference type="InterPro" id="IPR000209">
    <property type="entry name" value="Peptidase_S8/S53_dom"/>
</dbReference>
<feature type="active site" description="Charge relay system" evidence="4">
    <location>
        <position position="103"/>
    </location>
</feature>
<accession>A0ABV9U6C5</accession>
<evidence type="ECO:0000256" key="2">
    <source>
        <dbReference type="ARBA" id="ARBA00022801"/>
    </source>
</evidence>
<keyword evidence="6" id="KW-0472">Membrane</keyword>
<gene>
    <name evidence="9" type="ORF">ACFPCY_32510</name>
</gene>
<feature type="region of interest" description="Disordered" evidence="5">
    <location>
        <begin position="345"/>
        <end position="366"/>
    </location>
</feature>
<keyword evidence="1 4" id="KW-0645">Protease</keyword>
<feature type="active site" description="Charge relay system" evidence="4">
    <location>
        <position position="65"/>
    </location>
</feature>
<keyword evidence="6" id="KW-1133">Transmembrane helix</keyword>
<protein>
    <submittedName>
        <fullName evidence="9">S8 family serine peptidase</fullName>
    </submittedName>
</protein>
<evidence type="ECO:0000256" key="7">
    <source>
        <dbReference type="SAM" id="SignalP"/>
    </source>
</evidence>
<dbReference type="PROSITE" id="PS51892">
    <property type="entry name" value="SUBTILASE"/>
    <property type="match status" value="1"/>
</dbReference>
<keyword evidence="3 4" id="KW-0720">Serine protease</keyword>
<dbReference type="PANTHER" id="PTHR42884:SF14">
    <property type="entry name" value="NEUROENDOCRINE CONVERTASE 1"/>
    <property type="match status" value="1"/>
</dbReference>
<feature type="compositionally biased region" description="Low complexity" evidence="5">
    <location>
        <begin position="346"/>
        <end position="365"/>
    </location>
</feature>
<dbReference type="EMBL" id="JBHSIT010000011">
    <property type="protein sequence ID" value="MFC4912063.1"/>
    <property type="molecule type" value="Genomic_DNA"/>
</dbReference>
<dbReference type="Gene3D" id="3.40.50.200">
    <property type="entry name" value="Peptidase S8/S53 domain"/>
    <property type="match status" value="1"/>
</dbReference>
<organism evidence="9 10">
    <name type="scientific">Actinomadura gamaensis</name>
    <dbReference type="NCBI Taxonomy" id="1763541"/>
    <lineage>
        <taxon>Bacteria</taxon>
        <taxon>Bacillati</taxon>
        <taxon>Actinomycetota</taxon>
        <taxon>Actinomycetes</taxon>
        <taxon>Streptosporangiales</taxon>
        <taxon>Thermomonosporaceae</taxon>
        <taxon>Actinomadura</taxon>
    </lineage>
</organism>
<dbReference type="CDD" id="cd00306">
    <property type="entry name" value="Peptidases_S8_S53"/>
    <property type="match status" value="1"/>
</dbReference>
<keyword evidence="10" id="KW-1185">Reference proteome</keyword>
<keyword evidence="7" id="KW-0732">Signal</keyword>
<evidence type="ECO:0000256" key="4">
    <source>
        <dbReference type="PROSITE-ProRule" id="PRU01240"/>
    </source>
</evidence>
<dbReference type="RefSeq" id="WP_378262061.1">
    <property type="nucleotide sequence ID" value="NZ_JBHSIT010000011.1"/>
</dbReference>
<dbReference type="PANTHER" id="PTHR42884">
    <property type="entry name" value="PROPROTEIN CONVERTASE SUBTILISIN/KEXIN-RELATED"/>
    <property type="match status" value="1"/>
</dbReference>